<dbReference type="GO" id="GO:0009060">
    <property type="term" value="P:aerobic respiration"/>
    <property type="evidence" value="ECO:0007669"/>
    <property type="project" value="TreeGrafter"/>
</dbReference>
<gene>
    <name evidence="2" type="ORF">MYCTH_2129465</name>
</gene>
<reference evidence="2 3" key="1">
    <citation type="journal article" date="2011" name="Nat. Biotechnol.">
        <title>Comparative genomic analysis of the thermophilic biomass-degrading fungi Myceliophthora thermophila and Thielavia terrestris.</title>
        <authorList>
            <person name="Berka R.M."/>
            <person name="Grigoriev I.V."/>
            <person name="Otillar R."/>
            <person name="Salamov A."/>
            <person name="Grimwood J."/>
            <person name="Reid I."/>
            <person name="Ishmael N."/>
            <person name="John T."/>
            <person name="Darmond C."/>
            <person name="Moisan M.-C."/>
            <person name="Henrissat B."/>
            <person name="Coutinho P.M."/>
            <person name="Lombard V."/>
            <person name="Natvig D.O."/>
            <person name="Lindquist E."/>
            <person name="Schmutz J."/>
            <person name="Lucas S."/>
            <person name="Harris P."/>
            <person name="Powlowski J."/>
            <person name="Bellemare A."/>
            <person name="Taylor D."/>
            <person name="Butler G."/>
            <person name="de Vries R.P."/>
            <person name="Allijn I.E."/>
            <person name="van den Brink J."/>
            <person name="Ushinsky S."/>
            <person name="Storms R."/>
            <person name="Powell A.J."/>
            <person name="Paulsen I.T."/>
            <person name="Elbourne L.D.H."/>
            <person name="Baker S.E."/>
            <person name="Magnuson J."/>
            <person name="LaBoissiere S."/>
            <person name="Clutterbuck A.J."/>
            <person name="Martinez D."/>
            <person name="Wogulis M."/>
            <person name="de Leon A.L."/>
            <person name="Rey M.W."/>
            <person name="Tsang A."/>
        </authorList>
    </citation>
    <scope>NUCLEOTIDE SEQUENCE [LARGE SCALE GENOMIC DNA]</scope>
    <source>
        <strain evidence="3">ATCC 42464 / BCRC 31852 / DSM 1799</strain>
    </source>
</reference>
<protein>
    <recommendedName>
        <fullName evidence="4">NADH:ubiquinone oxidoreductase-like 20kDa subunit domain-containing protein</fullName>
    </recommendedName>
</protein>
<feature type="region of interest" description="Disordered" evidence="1">
    <location>
        <begin position="13"/>
        <end position="32"/>
    </location>
</feature>
<dbReference type="InParanoid" id="G2QIP8"/>
<accession>G2QIP8</accession>
<dbReference type="GO" id="GO:0008137">
    <property type="term" value="F:NADH dehydrogenase (ubiquinone) activity"/>
    <property type="evidence" value="ECO:0007669"/>
    <property type="project" value="TreeGrafter"/>
</dbReference>
<evidence type="ECO:0008006" key="4">
    <source>
        <dbReference type="Google" id="ProtNLM"/>
    </source>
</evidence>
<sequence>MAVFHPWQHRGSTISIAPGRHHHHSPDGDGAEENQTTLDTIANWAREGIAVAADVRAGMLHCAVEMMHLFDAAMAPALRQACDQTCRTPRWLQLQRRPRLRPHRPAVDIYAPGCPATAEALMYGMLQLKREVRNTKTARMWYRK</sequence>
<dbReference type="GO" id="GO:0015990">
    <property type="term" value="P:electron transport coupled proton transport"/>
    <property type="evidence" value="ECO:0007669"/>
    <property type="project" value="TreeGrafter"/>
</dbReference>
<dbReference type="PANTHER" id="PTHR11995">
    <property type="entry name" value="NADH DEHYDROGENASE"/>
    <property type="match status" value="1"/>
</dbReference>
<dbReference type="Proteomes" id="UP000007322">
    <property type="component" value="Chromosome 5"/>
</dbReference>
<dbReference type="Gene3D" id="3.40.50.12280">
    <property type="match status" value="1"/>
</dbReference>
<dbReference type="AlphaFoldDB" id="G2QIP8"/>
<dbReference type="HOGENOM" id="CLU_1797783_0_0_1"/>
<proteinExistence type="predicted"/>
<dbReference type="GO" id="GO:0045271">
    <property type="term" value="C:respiratory chain complex I"/>
    <property type="evidence" value="ECO:0007669"/>
    <property type="project" value="TreeGrafter"/>
</dbReference>
<evidence type="ECO:0000313" key="3">
    <source>
        <dbReference type="Proteomes" id="UP000007322"/>
    </source>
</evidence>
<dbReference type="SUPFAM" id="SSF56770">
    <property type="entry name" value="HydA/Nqo6-like"/>
    <property type="match status" value="1"/>
</dbReference>
<evidence type="ECO:0000256" key="1">
    <source>
        <dbReference type="SAM" id="MobiDB-lite"/>
    </source>
</evidence>
<dbReference type="VEuPathDB" id="FungiDB:MYCTH_2129465"/>
<dbReference type="EMBL" id="CP003006">
    <property type="protein sequence ID" value="AEO60370.1"/>
    <property type="molecule type" value="Genomic_DNA"/>
</dbReference>
<dbReference type="STRING" id="573729.G2QIP8"/>
<dbReference type="GO" id="GO:0032981">
    <property type="term" value="P:mitochondrial respiratory chain complex I assembly"/>
    <property type="evidence" value="ECO:0007669"/>
    <property type="project" value="TreeGrafter"/>
</dbReference>
<evidence type="ECO:0000313" key="2">
    <source>
        <dbReference type="EMBL" id="AEO60370.1"/>
    </source>
</evidence>
<organism evidence="2 3">
    <name type="scientific">Thermothelomyces thermophilus (strain ATCC 42464 / BCRC 31852 / DSM 1799)</name>
    <name type="common">Sporotrichum thermophile</name>
    <dbReference type="NCBI Taxonomy" id="573729"/>
    <lineage>
        <taxon>Eukaryota</taxon>
        <taxon>Fungi</taxon>
        <taxon>Dikarya</taxon>
        <taxon>Ascomycota</taxon>
        <taxon>Pezizomycotina</taxon>
        <taxon>Sordariomycetes</taxon>
        <taxon>Sordariomycetidae</taxon>
        <taxon>Sordariales</taxon>
        <taxon>Chaetomiaceae</taxon>
        <taxon>Thermothelomyces</taxon>
    </lineage>
</organism>
<dbReference type="RefSeq" id="XP_003665615.1">
    <property type="nucleotide sequence ID" value="XM_003665567.1"/>
</dbReference>
<name>G2QIP8_THET4</name>
<dbReference type="eggNOG" id="KOG1687">
    <property type="taxonomic scope" value="Eukaryota"/>
</dbReference>
<dbReference type="GO" id="GO:0005739">
    <property type="term" value="C:mitochondrion"/>
    <property type="evidence" value="ECO:0007669"/>
    <property type="project" value="GOC"/>
</dbReference>
<dbReference type="OrthoDB" id="268400at2759"/>
<dbReference type="KEGG" id="mtm:MYCTH_2129465"/>
<keyword evidence="3" id="KW-1185">Reference proteome</keyword>
<dbReference type="GeneID" id="11511375"/>
<dbReference type="PANTHER" id="PTHR11995:SF14">
    <property type="entry name" value="NADH DEHYDROGENASE [UBIQUINONE] IRON-SULFUR PROTEIN 7, MITOCHONDRIAL"/>
    <property type="match status" value="1"/>
</dbReference>